<name>A0A5S5CLL3_9ACTN</name>
<feature type="domain" description="Gp28/Gp37-like" evidence="1">
    <location>
        <begin position="16"/>
        <end position="372"/>
    </location>
</feature>
<comment type="caution">
    <text evidence="2">The sequence shown here is derived from an EMBL/GenBank/DDBJ whole genome shotgun (WGS) entry which is preliminary data.</text>
</comment>
<organism evidence="2 3">
    <name type="scientific">Blastococcus xanthinilyticus</name>
    <dbReference type="NCBI Taxonomy" id="1564164"/>
    <lineage>
        <taxon>Bacteria</taxon>
        <taxon>Bacillati</taxon>
        <taxon>Actinomycetota</taxon>
        <taxon>Actinomycetes</taxon>
        <taxon>Geodermatophilales</taxon>
        <taxon>Geodermatophilaceae</taxon>
        <taxon>Blastococcus</taxon>
    </lineage>
</organism>
<gene>
    <name evidence="2" type="ORF">BD833_12062</name>
</gene>
<dbReference type="Proteomes" id="UP000322499">
    <property type="component" value="Unassembled WGS sequence"/>
</dbReference>
<sequence length="399" mass="42403">MVSDWLIHPRNADLGRTYDPISGWRQLVLVERYGPPDSWTVTGPPSALGVFSPGMGCILDSGGQQITSGQITKIRRGVIWNGERTEETVEVAFASDLAPLGGRVVRPSPAHAVGASITTFPAAYDLRSGAVEDLIIGYIASHIGGSALADRQLARLRLPVSLGRGGGTQVSGRLDNLGVLVQSLAEAGNLRVTVRHAEDVAGAWLDLVVEPVRDLSTDVRFGTAGSTAAGLISDWSYEVSAPTTTRPLLGLGGELAAREFLELRDTAAEALWGRVVETFVDQRHIAPDSTDKLAEATRAGQEALADGRGPVAISFTPMLGPDLVYRRDVRVGDIVGYDLPGLDPAEDKIREATTVVSVEAGQPTERVSVVVGTPDAPKTRDQQQTARALRDIAVLKRSP</sequence>
<evidence type="ECO:0000313" key="3">
    <source>
        <dbReference type="Proteomes" id="UP000322499"/>
    </source>
</evidence>
<keyword evidence="3" id="KW-1185">Reference proteome</keyword>
<evidence type="ECO:0000259" key="1">
    <source>
        <dbReference type="Pfam" id="PF14594"/>
    </source>
</evidence>
<reference evidence="2 3" key="1">
    <citation type="submission" date="2019-07" db="EMBL/GenBank/DDBJ databases">
        <title>Genomic Encyclopedia of Archaeal and Bacterial Type Strains, Phase II (KMG-II): from individual species to whole genera.</title>
        <authorList>
            <person name="Goeker M."/>
        </authorList>
    </citation>
    <scope>NUCLEOTIDE SEQUENCE [LARGE SCALE GENOMIC DNA]</scope>
    <source>
        <strain evidence="2 3">DSM 46842</strain>
    </source>
</reference>
<dbReference type="AlphaFoldDB" id="A0A5S5CLL3"/>
<accession>A0A5S5CLL3</accession>
<dbReference type="InterPro" id="IPR029432">
    <property type="entry name" value="Gp28/Gp37-like_dom"/>
</dbReference>
<dbReference type="Pfam" id="PF14594">
    <property type="entry name" value="Sipho_Gp37"/>
    <property type="match status" value="1"/>
</dbReference>
<proteinExistence type="predicted"/>
<evidence type="ECO:0000313" key="2">
    <source>
        <dbReference type="EMBL" id="TYP82078.1"/>
    </source>
</evidence>
<protein>
    <submittedName>
        <fullName evidence="2">ReqiPepy6 Gp37-like protein</fullName>
    </submittedName>
</protein>
<dbReference type="EMBL" id="VNHW01000020">
    <property type="protein sequence ID" value="TYP82078.1"/>
    <property type="molecule type" value="Genomic_DNA"/>
</dbReference>